<dbReference type="Proteomes" id="UP000299102">
    <property type="component" value="Unassembled WGS sequence"/>
</dbReference>
<reference evidence="1 2" key="1">
    <citation type="journal article" date="2019" name="Commun. Biol.">
        <title>The bagworm genome reveals a unique fibroin gene that provides high tensile strength.</title>
        <authorList>
            <person name="Kono N."/>
            <person name="Nakamura H."/>
            <person name="Ohtoshi R."/>
            <person name="Tomita M."/>
            <person name="Numata K."/>
            <person name="Arakawa K."/>
        </authorList>
    </citation>
    <scope>NUCLEOTIDE SEQUENCE [LARGE SCALE GENOMIC DNA]</scope>
</reference>
<keyword evidence="2" id="KW-1185">Reference proteome</keyword>
<proteinExistence type="predicted"/>
<evidence type="ECO:0000313" key="1">
    <source>
        <dbReference type="EMBL" id="GBP30502.1"/>
    </source>
</evidence>
<sequence>MSHCGAPVGPEIRREISHVRAPDLPHGAGRCVRPVRRNSEHPLRTSDLYWTTLIFPVTLRDVEEQVNPFRVVQVAIQRLRQGIPCFVFFLDIQRWMGGVKQK</sequence>
<accession>A0A4C1UWZ0</accession>
<dbReference type="EMBL" id="BGZK01000234">
    <property type="protein sequence ID" value="GBP30502.1"/>
    <property type="molecule type" value="Genomic_DNA"/>
</dbReference>
<organism evidence="1 2">
    <name type="scientific">Eumeta variegata</name>
    <name type="common">Bagworm moth</name>
    <name type="synonym">Eumeta japonica</name>
    <dbReference type="NCBI Taxonomy" id="151549"/>
    <lineage>
        <taxon>Eukaryota</taxon>
        <taxon>Metazoa</taxon>
        <taxon>Ecdysozoa</taxon>
        <taxon>Arthropoda</taxon>
        <taxon>Hexapoda</taxon>
        <taxon>Insecta</taxon>
        <taxon>Pterygota</taxon>
        <taxon>Neoptera</taxon>
        <taxon>Endopterygota</taxon>
        <taxon>Lepidoptera</taxon>
        <taxon>Glossata</taxon>
        <taxon>Ditrysia</taxon>
        <taxon>Tineoidea</taxon>
        <taxon>Psychidae</taxon>
        <taxon>Oiketicinae</taxon>
        <taxon>Eumeta</taxon>
    </lineage>
</organism>
<gene>
    <name evidence="1" type="ORF">EVAR_94682_1</name>
</gene>
<name>A0A4C1UWZ0_EUMVA</name>
<evidence type="ECO:0000313" key="2">
    <source>
        <dbReference type="Proteomes" id="UP000299102"/>
    </source>
</evidence>
<comment type="caution">
    <text evidence="1">The sequence shown here is derived from an EMBL/GenBank/DDBJ whole genome shotgun (WGS) entry which is preliminary data.</text>
</comment>
<protein>
    <submittedName>
        <fullName evidence="1">Uncharacterized protein</fullName>
    </submittedName>
</protein>
<dbReference type="AlphaFoldDB" id="A0A4C1UWZ0"/>